<dbReference type="SUPFAM" id="SSF101967">
    <property type="entry name" value="Adhesin YadA, collagen-binding domain"/>
    <property type="match status" value="1"/>
</dbReference>
<dbReference type="GO" id="GO:0019867">
    <property type="term" value="C:outer membrane"/>
    <property type="evidence" value="ECO:0007669"/>
    <property type="project" value="InterPro"/>
</dbReference>
<evidence type="ECO:0000259" key="1">
    <source>
        <dbReference type="Pfam" id="PF05658"/>
    </source>
</evidence>
<protein>
    <recommendedName>
        <fullName evidence="1">Trimeric autotransporter adhesin YadA-like head domain-containing protein</fullName>
    </recommendedName>
</protein>
<dbReference type="Proteomes" id="UP000178724">
    <property type="component" value="Unassembled WGS sequence"/>
</dbReference>
<dbReference type="Gene3D" id="2.150.10.10">
    <property type="entry name" value="Serralysin-like metalloprotease, C-terminal"/>
    <property type="match status" value="4"/>
</dbReference>
<feature type="domain" description="Trimeric autotransporter adhesin YadA-like head" evidence="1">
    <location>
        <begin position="731"/>
        <end position="755"/>
    </location>
</feature>
<feature type="domain" description="Trimeric autotransporter adhesin YadA-like head" evidence="1">
    <location>
        <begin position="967"/>
        <end position="991"/>
    </location>
</feature>
<evidence type="ECO:0000313" key="3">
    <source>
        <dbReference type="Proteomes" id="UP000178724"/>
    </source>
</evidence>
<sequence>SFDSQYYLETTVNGAVLSPRQPLTAAPYALTAKSLPGVTVSNGNVGIGTTEPGGKLHVDMDGAGTTWEVVFKDGNVGIGTTEPTAKLDVWGDYVAIRADESRHKAFVMEDISTNKRWYLSHRNITGENKFMLIYTPDNGMTWQFPLTVLTNNNVGIGTLTPSRRLSVAGTIEITSGSGGQLKFADGSLQTTAAGAGASSWAVSGNNISNTNTGNVGIGAAAPDHKLDVRGATAADTALAQFLYLDNDAGGTRPRLRILGSANKINLRTTYGTGGAADLVLGTNAAENAIYIKESGDVGIGTATPSENLVVGEDTVTNLLGNRITIGNSTGESGINLGENQQNRAFILWKDQLDALQLGTIRGGVTTGSYVYLKDGKMVIGVADLPEELTASKLIVAGTIESTSGGIKFPDGTIQTTEAGAGAASWGISGNNIYNTNAGNVGIGTSAPQSPLYVVGSPEAGNDSVLRVINNQTNGKNYLEAAGTNLNNGGLKVWDGTSVSYLGWSKPAQEWQIYAGGGDSPDVKMVIEKTGNVGIGTVAPGGILDLAGKTTFEAGGGMRTIKSVTAEAFYKLDGTQIGAGLDQATADGRYVNISGDTMDGTLTTEGSAHFATLGGNVGIGTTTPEASLHVVGNNVKFVGSFEAGRNATASGQYSVAMGSSTASGQYSIAAGNGSGASAWGSVAMGDGASAPGTSSTAMGQLVLASGTSSTALGAWTRAEGSYSTAIGFRTTASNQNSTAMGLFTTANGPYSTAMGSSVEVSGNFSFGIGLDNIKRTVLQSNTMAILGGSVGIGTATPGAKLQVAGTVDATAYYLNGSPLSFSTADITSGLIGGTTIINTTGPITTTSSVTANSYYGDGSNLTGVVTTAALANYVQRSGDTMTGNLKIIGSLEVGTGSATGFQSVAMGNAVVASGQNSIALGYRTTASSVASTALGSNTIASGDTSTALGENAKASNRFSTAMGDSTIASGIASTAMGTRTTASGNYSTALGFLTSAESNYSTAMGGNTTASGNYSTALGGYTTASGNYSVALGSHISVNADNSVGIGLDNLPRAVTQSNTMAVMGGKVGIGTTDPGGILDLAGKTTFEAGGGMRTTGKVTAEAFYKLDGTEIGGIGGGGTAGKIAKFSDSTALADSVITESGGNVGIGNTGPSYTLEVNGSFAATYKNFDIPHPLDPNKRLVHSSIEGPEHAVYYRGEAALNNGEAAIILPDYFEALTRKEGRTVILTNVDGFDRLAVKTRGGRQITDGRFTVYSDNPSSAQKFNWEVKAIRADIPDLVTEK</sequence>
<gene>
    <name evidence="2" type="ORF">A2625_04360</name>
</gene>
<dbReference type="InterPro" id="IPR008640">
    <property type="entry name" value="Adhesin_Head_dom"/>
</dbReference>
<feature type="domain" description="Trimeric autotransporter adhesin YadA-like head" evidence="1">
    <location>
        <begin position="1009"/>
        <end position="1033"/>
    </location>
</feature>
<dbReference type="EMBL" id="METM01000014">
    <property type="protein sequence ID" value="OGB90196.1"/>
    <property type="molecule type" value="Genomic_DNA"/>
</dbReference>
<proteinExistence type="predicted"/>
<feature type="domain" description="Trimeric autotransporter adhesin YadA-like head" evidence="1">
    <location>
        <begin position="911"/>
        <end position="937"/>
    </location>
</feature>
<dbReference type="InterPro" id="IPR011049">
    <property type="entry name" value="Serralysin-like_metalloprot_C"/>
</dbReference>
<organism evidence="2 3">
    <name type="scientific">candidate division WOR-1 bacterium RIFCSPHIGHO2_01_FULL_53_15</name>
    <dbReference type="NCBI Taxonomy" id="1802564"/>
    <lineage>
        <taxon>Bacteria</taxon>
        <taxon>Bacillati</taxon>
        <taxon>Saganbacteria</taxon>
    </lineage>
</organism>
<evidence type="ECO:0000313" key="2">
    <source>
        <dbReference type="EMBL" id="OGB90196.1"/>
    </source>
</evidence>
<comment type="caution">
    <text evidence="2">The sequence shown here is derived from an EMBL/GenBank/DDBJ whole genome shotgun (WGS) entry which is preliminary data.</text>
</comment>
<accession>A0A1F4Q2Y5</accession>
<feature type="non-terminal residue" evidence="2">
    <location>
        <position position="1"/>
    </location>
</feature>
<feature type="domain" description="Trimeric autotransporter adhesin YadA-like head" evidence="1">
    <location>
        <begin position="643"/>
        <end position="659"/>
    </location>
</feature>
<dbReference type="Pfam" id="PF05658">
    <property type="entry name" value="YadA_head"/>
    <property type="match status" value="8"/>
</dbReference>
<reference evidence="2 3" key="1">
    <citation type="journal article" date="2016" name="Nat. Commun.">
        <title>Thousands of microbial genomes shed light on interconnected biogeochemical processes in an aquifer system.</title>
        <authorList>
            <person name="Anantharaman K."/>
            <person name="Brown C.T."/>
            <person name="Hug L.A."/>
            <person name="Sharon I."/>
            <person name="Castelle C.J."/>
            <person name="Probst A.J."/>
            <person name="Thomas B.C."/>
            <person name="Singh A."/>
            <person name="Wilkins M.J."/>
            <person name="Karaoz U."/>
            <person name="Brodie E.L."/>
            <person name="Williams K.H."/>
            <person name="Hubbard S.S."/>
            <person name="Banfield J.F."/>
        </authorList>
    </citation>
    <scope>NUCLEOTIDE SEQUENCE [LARGE SCALE GENOMIC DNA]</scope>
</reference>
<feature type="domain" description="Trimeric autotransporter adhesin YadA-like head" evidence="1">
    <location>
        <begin position="939"/>
        <end position="963"/>
    </location>
</feature>
<name>A0A1F4Q2Y5_UNCSA</name>
<dbReference type="CDD" id="cd12820">
    <property type="entry name" value="LbR_YadA-like"/>
    <property type="match status" value="2"/>
</dbReference>
<feature type="domain" description="Trimeric autotransporter adhesin YadA-like head" evidence="1">
    <location>
        <begin position="679"/>
        <end position="699"/>
    </location>
</feature>
<feature type="domain" description="Trimeric autotransporter adhesin YadA-like head" evidence="1">
    <location>
        <begin position="703"/>
        <end position="728"/>
    </location>
</feature>